<feature type="domain" description="NmrA-like" evidence="3">
    <location>
        <begin position="2"/>
        <end position="238"/>
    </location>
</feature>
<evidence type="ECO:0000259" key="3">
    <source>
        <dbReference type="Pfam" id="PF05368"/>
    </source>
</evidence>
<keyword evidence="2" id="KW-0560">Oxidoreductase</keyword>
<dbReference type="PANTHER" id="PTHR47706:SF9">
    <property type="entry name" value="NMRA-LIKE DOMAIN-CONTAINING PROTEIN-RELATED"/>
    <property type="match status" value="1"/>
</dbReference>
<dbReference type="EMBL" id="ML996581">
    <property type="protein sequence ID" value="KAF2754218.1"/>
    <property type="molecule type" value="Genomic_DNA"/>
</dbReference>
<keyword evidence="1" id="KW-0521">NADP</keyword>
<dbReference type="AlphaFoldDB" id="A0A6A6VU53"/>
<dbReference type="SUPFAM" id="SSF51735">
    <property type="entry name" value="NAD(P)-binding Rossmann-fold domains"/>
    <property type="match status" value="1"/>
</dbReference>
<dbReference type="Proteomes" id="UP000799437">
    <property type="component" value="Unassembled WGS sequence"/>
</dbReference>
<dbReference type="InterPro" id="IPR008030">
    <property type="entry name" value="NmrA-like"/>
</dbReference>
<dbReference type="PANTHER" id="PTHR47706">
    <property type="entry name" value="NMRA-LIKE FAMILY PROTEIN"/>
    <property type="match status" value="1"/>
</dbReference>
<protein>
    <submittedName>
        <fullName evidence="4">NAD(P)-binding protein</fullName>
    </submittedName>
</protein>
<dbReference type="InterPro" id="IPR036291">
    <property type="entry name" value="NAD(P)-bd_dom_sf"/>
</dbReference>
<organism evidence="4 5">
    <name type="scientific">Pseudovirgaria hyperparasitica</name>
    <dbReference type="NCBI Taxonomy" id="470096"/>
    <lineage>
        <taxon>Eukaryota</taxon>
        <taxon>Fungi</taxon>
        <taxon>Dikarya</taxon>
        <taxon>Ascomycota</taxon>
        <taxon>Pezizomycotina</taxon>
        <taxon>Dothideomycetes</taxon>
        <taxon>Dothideomycetes incertae sedis</taxon>
        <taxon>Acrospermales</taxon>
        <taxon>Acrospermaceae</taxon>
        <taxon>Pseudovirgaria</taxon>
    </lineage>
</organism>
<name>A0A6A6VU53_9PEZI</name>
<dbReference type="RefSeq" id="XP_033596669.1">
    <property type="nucleotide sequence ID" value="XM_033739339.1"/>
</dbReference>
<evidence type="ECO:0000313" key="5">
    <source>
        <dbReference type="Proteomes" id="UP000799437"/>
    </source>
</evidence>
<sequence>MLILIAGITGNIGQHAASYGLAQGHRIRGLSRSPAKLSPTIHSQLESFVTSTSYHDIAALETAVAGVDAIICAYAGMPELHLDGQLLLLRAAERAGVTRFLTASWNYDWRKIRFGEDEPVYDAAIAFHKCAEITSSIRPLYILSGMLAEVFFGTEGQTGFTTEFEGGVIGWEDGRRVMNVWGTGDEDWFFTTEEDAGKWGVEVVTGPRAEEGGFVSVCSWVSSLNELVERYQKVRNIEVVVRKKGSVAELEALAEKKKEIGGRRGFWDWHRLWFHLFCVKGIWNLTSLQNDQFNVRPKTMEGFLKEHSSI</sequence>
<keyword evidence="5" id="KW-1185">Reference proteome</keyword>
<dbReference type="Pfam" id="PF05368">
    <property type="entry name" value="NmrA"/>
    <property type="match status" value="1"/>
</dbReference>
<proteinExistence type="predicted"/>
<gene>
    <name evidence="4" type="ORF">EJ05DRAFT_152671</name>
</gene>
<evidence type="ECO:0000256" key="2">
    <source>
        <dbReference type="ARBA" id="ARBA00023002"/>
    </source>
</evidence>
<dbReference type="Gene3D" id="3.40.50.720">
    <property type="entry name" value="NAD(P)-binding Rossmann-like Domain"/>
    <property type="match status" value="1"/>
</dbReference>
<dbReference type="OrthoDB" id="419598at2759"/>
<dbReference type="GeneID" id="54480393"/>
<evidence type="ECO:0000256" key="1">
    <source>
        <dbReference type="ARBA" id="ARBA00022857"/>
    </source>
</evidence>
<reference evidence="4" key="1">
    <citation type="journal article" date="2020" name="Stud. Mycol.">
        <title>101 Dothideomycetes genomes: a test case for predicting lifestyles and emergence of pathogens.</title>
        <authorList>
            <person name="Haridas S."/>
            <person name="Albert R."/>
            <person name="Binder M."/>
            <person name="Bloem J."/>
            <person name="Labutti K."/>
            <person name="Salamov A."/>
            <person name="Andreopoulos B."/>
            <person name="Baker S."/>
            <person name="Barry K."/>
            <person name="Bills G."/>
            <person name="Bluhm B."/>
            <person name="Cannon C."/>
            <person name="Castanera R."/>
            <person name="Culley D."/>
            <person name="Daum C."/>
            <person name="Ezra D."/>
            <person name="Gonzalez J."/>
            <person name="Henrissat B."/>
            <person name="Kuo A."/>
            <person name="Liang C."/>
            <person name="Lipzen A."/>
            <person name="Lutzoni F."/>
            <person name="Magnuson J."/>
            <person name="Mondo S."/>
            <person name="Nolan M."/>
            <person name="Ohm R."/>
            <person name="Pangilinan J."/>
            <person name="Park H.-J."/>
            <person name="Ramirez L."/>
            <person name="Alfaro M."/>
            <person name="Sun H."/>
            <person name="Tritt A."/>
            <person name="Yoshinaga Y."/>
            <person name="Zwiers L.-H."/>
            <person name="Turgeon B."/>
            <person name="Goodwin S."/>
            <person name="Spatafora J."/>
            <person name="Crous P."/>
            <person name="Grigoriev I."/>
        </authorList>
    </citation>
    <scope>NUCLEOTIDE SEQUENCE</scope>
    <source>
        <strain evidence="4">CBS 121739</strain>
    </source>
</reference>
<evidence type="ECO:0000313" key="4">
    <source>
        <dbReference type="EMBL" id="KAF2754218.1"/>
    </source>
</evidence>
<dbReference type="InterPro" id="IPR051609">
    <property type="entry name" value="NmrA/Isoflavone_reductase-like"/>
</dbReference>
<dbReference type="GO" id="GO:0016491">
    <property type="term" value="F:oxidoreductase activity"/>
    <property type="evidence" value="ECO:0007669"/>
    <property type="project" value="UniProtKB-KW"/>
</dbReference>
<accession>A0A6A6VU53</accession>